<accession>A0AC35GHC7</accession>
<name>A0AC35GHC7_9BILA</name>
<dbReference type="WBParaSite" id="PS1159_v2.g5193.t1">
    <property type="protein sequence ID" value="PS1159_v2.g5193.t1"/>
    <property type="gene ID" value="PS1159_v2.g5193"/>
</dbReference>
<reference evidence="2" key="1">
    <citation type="submission" date="2022-11" db="UniProtKB">
        <authorList>
            <consortium name="WormBaseParasite"/>
        </authorList>
    </citation>
    <scope>IDENTIFICATION</scope>
</reference>
<dbReference type="Proteomes" id="UP000887580">
    <property type="component" value="Unplaced"/>
</dbReference>
<sequence length="230" mass="25773">MKLLFLLFLALNVIYQSFYAEGKYIKNEEKYKNETILIIPNPDNGNCLNICIVTPNCRLYEEKNGACELTVTRLLNNLTIKKLRVKRKGRSEVSAEKGSSDSISSAKNSRAARSNGGSNSGGGGGNSYRNSNYYGSDHDSDSSILPSNKVMWILLIVAIIILLLAMFFAYMTIRENSKRGSRYRPPQRTSSSAAPPNQEPGAHNVNTNNDMYKHQKPPQFYKKLTYTSKI</sequence>
<protein>
    <submittedName>
        <fullName evidence="2">Apple domain-containing protein</fullName>
    </submittedName>
</protein>
<organism evidence="1 2">
    <name type="scientific">Panagrolaimus sp. PS1159</name>
    <dbReference type="NCBI Taxonomy" id="55785"/>
    <lineage>
        <taxon>Eukaryota</taxon>
        <taxon>Metazoa</taxon>
        <taxon>Ecdysozoa</taxon>
        <taxon>Nematoda</taxon>
        <taxon>Chromadorea</taxon>
        <taxon>Rhabditida</taxon>
        <taxon>Tylenchina</taxon>
        <taxon>Panagrolaimomorpha</taxon>
        <taxon>Panagrolaimoidea</taxon>
        <taxon>Panagrolaimidae</taxon>
        <taxon>Panagrolaimus</taxon>
    </lineage>
</organism>
<evidence type="ECO:0000313" key="2">
    <source>
        <dbReference type="WBParaSite" id="PS1159_v2.g5193.t1"/>
    </source>
</evidence>
<evidence type="ECO:0000313" key="1">
    <source>
        <dbReference type="Proteomes" id="UP000887580"/>
    </source>
</evidence>
<proteinExistence type="predicted"/>